<evidence type="ECO:0000259" key="7">
    <source>
        <dbReference type="Pfam" id="PF00482"/>
    </source>
</evidence>
<keyword evidence="2" id="KW-1003">Cell membrane</keyword>
<dbReference type="PANTHER" id="PTHR35007">
    <property type="entry name" value="INTEGRAL MEMBRANE PROTEIN-RELATED"/>
    <property type="match status" value="1"/>
</dbReference>
<evidence type="ECO:0000256" key="4">
    <source>
        <dbReference type="ARBA" id="ARBA00022989"/>
    </source>
</evidence>
<reference evidence="8 9" key="1">
    <citation type="submission" date="2018-03" db="EMBL/GenBank/DDBJ databases">
        <title>Whole genome sequencing of Histamine producing bacteria.</title>
        <authorList>
            <person name="Butler K."/>
        </authorList>
    </citation>
    <scope>NUCLEOTIDE SEQUENCE [LARGE SCALE GENOMIC DNA]</scope>
    <source>
        <strain evidence="8 9">DSM 16190</strain>
    </source>
</reference>
<dbReference type="OrthoDB" id="5611741at2"/>
<keyword evidence="9" id="KW-1185">Reference proteome</keyword>
<name>A0A2T3N4K4_9GAMM</name>
<dbReference type="GO" id="GO:0005886">
    <property type="term" value="C:plasma membrane"/>
    <property type="evidence" value="ECO:0007669"/>
    <property type="project" value="UniProtKB-SubCell"/>
</dbReference>
<feature type="domain" description="Type II secretion system protein GspF" evidence="7">
    <location>
        <begin position="135"/>
        <end position="258"/>
    </location>
</feature>
<dbReference type="EMBL" id="PYMC01000001">
    <property type="protein sequence ID" value="PSW07396.1"/>
    <property type="molecule type" value="Genomic_DNA"/>
</dbReference>
<evidence type="ECO:0000313" key="8">
    <source>
        <dbReference type="EMBL" id="PSW07396.1"/>
    </source>
</evidence>
<organism evidence="8 9">
    <name type="scientific">Photobacterium lipolyticum</name>
    <dbReference type="NCBI Taxonomy" id="266810"/>
    <lineage>
        <taxon>Bacteria</taxon>
        <taxon>Pseudomonadati</taxon>
        <taxon>Pseudomonadota</taxon>
        <taxon>Gammaproteobacteria</taxon>
        <taxon>Vibrionales</taxon>
        <taxon>Vibrionaceae</taxon>
        <taxon>Photobacterium</taxon>
    </lineage>
</organism>
<feature type="transmembrane region" description="Helical" evidence="6">
    <location>
        <begin position="278"/>
        <end position="298"/>
    </location>
</feature>
<protein>
    <submittedName>
        <fullName evidence="8">Type II secretion system protein F</fullName>
    </submittedName>
</protein>
<evidence type="ECO:0000313" key="9">
    <source>
        <dbReference type="Proteomes" id="UP000240904"/>
    </source>
</evidence>
<keyword evidence="4 6" id="KW-1133">Transmembrane helix</keyword>
<evidence type="ECO:0000256" key="3">
    <source>
        <dbReference type="ARBA" id="ARBA00022692"/>
    </source>
</evidence>
<comment type="caution">
    <text evidence="8">The sequence shown here is derived from an EMBL/GenBank/DDBJ whole genome shotgun (WGS) entry which is preliminary data.</text>
</comment>
<dbReference type="AlphaFoldDB" id="A0A2T3N4K4"/>
<keyword evidence="5 6" id="KW-0472">Membrane</keyword>
<gene>
    <name evidence="8" type="ORF">C9I89_01360</name>
</gene>
<keyword evidence="3 6" id="KW-0812">Transmembrane</keyword>
<dbReference type="Pfam" id="PF00482">
    <property type="entry name" value="T2SSF"/>
    <property type="match status" value="1"/>
</dbReference>
<evidence type="ECO:0000256" key="1">
    <source>
        <dbReference type="ARBA" id="ARBA00004651"/>
    </source>
</evidence>
<evidence type="ECO:0000256" key="2">
    <source>
        <dbReference type="ARBA" id="ARBA00022475"/>
    </source>
</evidence>
<sequence length="302" mass="34470">MILSLSLILFGIAAYLHVRQKENLKNHFLIKNIEQQETESVEAVNLGSLYRAPIYRKLKTSLTPVFLMLGKGAWLKLVVYFSIITVSSAYINQTILRLDHYWLPVLTPVIGFFFGWQWLLNKRRQEFEHTFPDALNIMMSAVTAGESITQSISYVGKTMDNNIGQEFHRMGEHLKLGEPPEQVFKRACKNVPYPAFLFFIVTIRANMARGGQLKNVMARLIRVLVDARTLEKKKMAMTSEARLSAKIVAIIPLAFMVLLNYINPDNVNFVLTDPSGRLILYYVLGSESLGLFIVWLLVRGVR</sequence>
<comment type="subcellular location">
    <subcellularLocation>
        <location evidence="1">Cell membrane</location>
        <topology evidence="1">Multi-pass membrane protein</topology>
    </subcellularLocation>
</comment>
<evidence type="ECO:0000256" key="5">
    <source>
        <dbReference type="ARBA" id="ARBA00023136"/>
    </source>
</evidence>
<dbReference type="PANTHER" id="PTHR35007:SF2">
    <property type="entry name" value="PILUS ASSEMBLE PROTEIN"/>
    <property type="match status" value="1"/>
</dbReference>
<proteinExistence type="predicted"/>
<accession>A0A2T3N4K4</accession>
<dbReference type="Proteomes" id="UP000240904">
    <property type="component" value="Unassembled WGS sequence"/>
</dbReference>
<dbReference type="InterPro" id="IPR018076">
    <property type="entry name" value="T2SS_GspF_dom"/>
</dbReference>
<feature type="transmembrane region" description="Helical" evidence="6">
    <location>
        <begin position="243"/>
        <end position="262"/>
    </location>
</feature>
<evidence type="ECO:0000256" key="6">
    <source>
        <dbReference type="SAM" id="Phobius"/>
    </source>
</evidence>
<feature type="transmembrane region" description="Helical" evidence="6">
    <location>
        <begin position="101"/>
        <end position="120"/>
    </location>
</feature>